<keyword evidence="2" id="KW-1185">Reference proteome</keyword>
<reference evidence="1 2" key="1">
    <citation type="submission" date="2020-08" db="EMBL/GenBank/DDBJ databases">
        <title>Genomic Encyclopedia of Type Strains, Phase IV (KMG-IV): sequencing the most valuable type-strain genomes for metagenomic binning, comparative biology and taxonomic classification.</title>
        <authorList>
            <person name="Goeker M."/>
        </authorList>
    </citation>
    <scope>NUCLEOTIDE SEQUENCE [LARGE SCALE GENOMIC DNA]</scope>
    <source>
        <strain evidence="1 2">DSM 17328</strain>
    </source>
</reference>
<organism evidence="1 2">
    <name type="scientific">Sphingosinicella soli</name>
    <dbReference type="NCBI Taxonomy" id="333708"/>
    <lineage>
        <taxon>Bacteria</taxon>
        <taxon>Pseudomonadati</taxon>
        <taxon>Pseudomonadota</taxon>
        <taxon>Alphaproteobacteria</taxon>
        <taxon>Sphingomonadales</taxon>
        <taxon>Sphingosinicellaceae</taxon>
        <taxon>Sphingosinicella</taxon>
    </lineage>
</organism>
<name>A0A7W7FAS3_9SPHN</name>
<dbReference type="EMBL" id="JACHNZ010000079">
    <property type="protein sequence ID" value="MBB4633968.1"/>
    <property type="molecule type" value="Genomic_DNA"/>
</dbReference>
<sequence length="48" mass="5277">MTIEEHIEELRAELKWCDDAAEIAVIARELRAALAEKAALEAAVGVRT</sequence>
<dbReference type="AlphaFoldDB" id="A0A7W7FAS3"/>
<comment type="caution">
    <text evidence="1">The sequence shown here is derived from an EMBL/GenBank/DDBJ whole genome shotgun (WGS) entry which is preliminary data.</text>
</comment>
<dbReference type="RefSeq" id="WP_184072034.1">
    <property type="nucleotide sequence ID" value="NZ_JACHNZ010000079.1"/>
</dbReference>
<evidence type="ECO:0000313" key="1">
    <source>
        <dbReference type="EMBL" id="MBB4633968.1"/>
    </source>
</evidence>
<dbReference type="Proteomes" id="UP000566324">
    <property type="component" value="Unassembled WGS sequence"/>
</dbReference>
<proteinExistence type="predicted"/>
<protein>
    <submittedName>
        <fullName evidence="1">Uncharacterized protein</fullName>
    </submittedName>
</protein>
<gene>
    <name evidence="1" type="ORF">GGQ98_003626</name>
</gene>
<evidence type="ECO:0000313" key="2">
    <source>
        <dbReference type="Proteomes" id="UP000566324"/>
    </source>
</evidence>
<accession>A0A7W7FAS3</accession>